<feature type="domain" description="Squalene cyclase C-terminal" evidence="2">
    <location>
        <begin position="248"/>
        <end position="365"/>
    </location>
</feature>
<dbReference type="EnsemblBacteria" id="AAM02746">
    <property type="protein sequence ID" value="AAM02746"/>
    <property type="gene ID" value="MK1533"/>
</dbReference>
<feature type="compositionally biased region" description="Basic residues" evidence="1">
    <location>
        <begin position="546"/>
        <end position="558"/>
    </location>
</feature>
<proteinExistence type="predicted"/>
<organism evidence="3 4">
    <name type="scientific">Methanopyrus kandleri (strain AV19 / DSM 6324 / JCM 9639 / NBRC 100938)</name>
    <dbReference type="NCBI Taxonomy" id="190192"/>
    <lineage>
        <taxon>Archaea</taxon>
        <taxon>Methanobacteriati</taxon>
        <taxon>Methanobacteriota</taxon>
        <taxon>Methanomada group</taxon>
        <taxon>Methanopyri</taxon>
        <taxon>Methanopyrales</taxon>
        <taxon>Methanopyraceae</taxon>
        <taxon>Methanopyrus</taxon>
    </lineage>
</organism>
<dbReference type="InterPro" id="IPR032696">
    <property type="entry name" value="SQ_cyclase_C"/>
</dbReference>
<dbReference type="Proteomes" id="UP000001826">
    <property type="component" value="Chromosome"/>
</dbReference>
<feature type="domain" description="Squalene cyclase C-terminal" evidence="2">
    <location>
        <begin position="153"/>
        <end position="240"/>
    </location>
</feature>
<evidence type="ECO:0000313" key="4">
    <source>
        <dbReference type="Proteomes" id="UP000001826"/>
    </source>
</evidence>
<accession>Q8TV65</accession>
<dbReference type="InParanoid" id="Q8TV65"/>
<dbReference type="Pfam" id="PF13243">
    <property type="entry name" value="SQHop_cyclase_C"/>
    <property type="match status" value="2"/>
</dbReference>
<keyword evidence="4" id="KW-1185">Reference proteome</keyword>
<evidence type="ECO:0000256" key="1">
    <source>
        <dbReference type="SAM" id="MobiDB-lite"/>
    </source>
</evidence>
<protein>
    <submittedName>
        <fullName evidence="3">Predicted enzyme of the squalene cyclase family</fullName>
    </submittedName>
</protein>
<dbReference type="HOGENOM" id="CLU_488033_0_0_2"/>
<evidence type="ECO:0000259" key="2">
    <source>
        <dbReference type="Pfam" id="PF13243"/>
    </source>
</evidence>
<feature type="compositionally biased region" description="Basic and acidic residues" evidence="1">
    <location>
        <begin position="523"/>
        <end position="532"/>
    </location>
</feature>
<dbReference type="SUPFAM" id="SSF81853">
    <property type="entry name" value="Family 10 polysaccharide lyase"/>
    <property type="match status" value="1"/>
</dbReference>
<reference evidence="3 4" key="1">
    <citation type="journal article" date="2002" name="Proc. Natl. Acad. Sci. U.S.A.">
        <title>The complete genome of hyperthermophile Methanopyrus kandleri AV19 and monophyly of archaeal methanogens.</title>
        <authorList>
            <person name="Slesarev A.I."/>
            <person name="Mezhevaya K.V."/>
            <person name="Makarova K.S."/>
            <person name="Polushin N.N."/>
            <person name="Shcherbinina O.V."/>
            <person name="Shakhova V.V."/>
            <person name="Belova G.I."/>
            <person name="Aravind L."/>
            <person name="Natale D.A."/>
            <person name="Rogozin I.B."/>
            <person name="Tatusov R.L."/>
            <person name="Wolf Y.I."/>
            <person name="Stetter K.O."/>
            <person name="Malykh A.G."/>
            <person name="Koonin E.V."/>
            <person name="Kozyavkin S.A."/>
        </authorList>
    </citation>
    <scope>NUCLEOTIDE SEQUENCE [LARGE SCALE GENOMIC DNA]</scope>
    <source>
        <strain evidence="4">AV19 / DSM 6324 / JCM 9639 / NBRC 100938</strain>
    </source>
</reference>
<gene>
    <name evidence="3" type="ordered locus">MK1533</name>
</gene>
<name>Q8TV65_METKA</name>
<dbReference type="AlphaFoldDB" id="Q8TV65"/>
<evidence type="ECO:0000313" key="3">
    <source>
        <dbReference type="EMBL" id="AAM02746.1"/>
    </source>
</evidence>
<dbReference type="Gene3D" id="1.50.10.20">
    <property type="match status" value="2"/>
</dbReference>
<sequence>MPRRCRPPSRRYGLNFYFLHLPYVVGSLRSGSSRLKVWGSERVRVLVATIAVLITAAPTTALDWKNTEPYKELQTECADAVKAGTVWWFITTDRGGPYLASAHLWNPQLTFGYELKAISLVYPTLESAERAGLLADRVPAGVPAMTPTSEWSKASEEAVRWVLDNQNEDGGWGQAWTYRGITHSGSLTSDTAVAIMLLIHEIERRHESGGEYGELVSAVRRGLTWLLDQQLEDGGWSRKREEAREGAPWHTRAAVAALLMALERRDLLNLDDSAVDRIKSAIERGVSWLLERQNPDGSWYSGLMCQEYSADTQAYILSTLIDVYLKADRLGLHVDRDRILNAIRRGIEWLFNGEEAGVTWVEGSHGRGPAWAYSSAYLEAQGSPETTVTGNVLSLVLLKALWFDVATDVEIETPGGKRKLSDLVTDPEYNLHATVEWLVSQRYRGTEHPEWYGAWPWPARDVTSTTEGAHYEPASIWATAYAMRALEAYLNPELFYGKITKPNGNESVSKTERETVSGGTETEGNKRQEKSKRGVPVLLPAVPPVRRQRQRGGQYRHR</sequence>
<feature type="region of interest" description="Disordered" evidence="1">
    <location>
        <begin position="500"/>
        <end position="558"/>
    </location>
</feature>
<dbReference type="PaxDb" id="190192-MK1533"/>
<dbReference type="KEGG" id="mka:MK1533"/>
<dbReference type="EMBL" id="AE009439">
    <property type="protein sequence ID" value="AAM02746.1"/>
    <property type="molecule type" value="Genomic_DNA"/>
</dbReference>